<evidence type="ECO:0000256" key="1">
    <source>
        <dbReference type="ARBA" id="ARBA00004123"/>
    </source>
</evidence>
<feature type="compositionally biased region" description="Low complexity" evidence="10">
    <location>
        <begin position="223"/>
        <end position="234"/>
    </location>
</feature>
<dbReference type="GO" id="GO:0032783">
    <property type="term" value="C:super elongation complex"/>
    <property type="evidence" value="ECO:0007669"/>
    <property type="project" value="InterPro"/>
</dbReference>
<evidence type="ECO:0000313" key="13">
    <source>
        <dbReference type="Proteomes" id="UP000886998"/>
    </source>
</evidence>
<dbReference type="GO" id="GO:0006368">
    <property type="term" value="P:transcription elongation by RNA polymerase II"/>
    <property type="evidence" value="ECO:0007669"/>
    <property type="project" value="InterPro"/>
</dbReference>
<evidence type="ECO:0000256" key="7">
    <source>
        <dbReference type="ARBA" id="ARBA00023163"/>
    </source>
</evidence>
<dbReference type="InterPro" id="IPR019194">
    <property type="entry name" value="Tscrpt_elong_fac_Eaf_N"/>
</dbReference>
<dbReference type="GO" id="GO:0003711">
    <property type="term" value="F:transcription elongation factor activity"/>
    <property type="evidence" value="ECO:0007669"/>
    <property type="project" value="TreeGrafter"/>
</dbReference>
<evidence type="ECO:0000313" key="12">
    <source>
        <dbReference type="EMBL" id="GFY49977.1"/>
    </source>
</evidence>
<evidence type="ECO:0000256" key="5">
    <source>
        <dbReference type="ARBA" id="ARBA00023015"/>
    </source>
</evidence>
<feature type="compositionally biased region" description="Low complexity" evidence="10">
    <location>
        <begin position="174"/>
        <end position="194"/>
    </location>
</feature>
<dbReference type="OrthoDB" id="125903at2759"/>
<reference evidence="12" key="1">
    <citation type="submission" date="2020-08" db="EMBL/GenBank/DDBJ databases">
        <title>Multicomponent nature underlies the extraordinary mechanical properties of spider dragline silk.</title>
        <authorList>
            <person name="Kono N."/>
            <person name="Nakamura H."/>
            <person name="Mori M."/>
            <person name="Yoshida Y."/>
            <person name="Ohtoshi R."/>
            <person name="Malay A.D."/>
            <person name="Moran D.A.P."/>
            <person name="Tomita M."/>
            <person name="Numata K."/>
            <person name="Arakawa K."/>
        </authorList>
    </citation>
    <scope>NUCLEOTIDE SEQUENCE</scope>
</reference>
<evidence type="ECO:0000256" key="8">
    <source>
        <dbReference type="ARBA" id="ARBA00023242"/>
    </source>
</evidence>
<accession>A0A8X6XC14</accession>
<organism evidence="12 13">
    <name type="scientific">Trichonephila inaurata madagascariensis</name>
    <dbReference type="NCBI Taxonomy" id="2747483"/>
    <lineage>
        <taxon>Eukaryota</taxon>
        <taxon>Metazoa</taxon>
        <taxon>Ecdysozoa</taxon>
        <taxon>Arthropoda</taxon>
        <taxon>Chelicerata</taxon>
        <taxon>Arachnida</taxon>
        <taxon>Araneae</taxon>
        <taxon>Araneomorphae</taxon>
        <taxon>Entelegynae</taxon>
        <taxon>Araneoidea</taxon>
        <taxon>Nephilidae</taxon>
        <taxon>Trichonephila</taxon>
        <taxon>Trichonephila inaurata</taxon>
    </lineage>
</organism>
<evidence type="ECO:0000256" key="4">
    <source>
        <dbReference type="ARBA" id="ARBA00022553"/>
    </source>
</evidence>
<comment type="function">
    <text evidence="9">Promotes transcriptional elongation by Su(Tpl)/ELL. Essential for development.</text>
</comment>
<evidence type="ECO:0000259" key="11">
    <source>
        <dbReference type="Pfam" id="PF09816"/>
    </source>
</evidence>
<name>A0A8X6XC14_9ARAC</name>
<keyword evidence="7" id="KW-0804">Transcription</keyword>
<dbReference type="Pfam" id="PF09816">
    <property type="entry name" value="EAF"/>
    <property type="match status" value="1"/>
</dbReference>
<feature type="region of interest" description="Disordered" evidence="10">
    <location>
        <begin position="112"/>
        <end position="320"/>
    </location>
</feature>
<keyword evidence="6" id="KW-0010">Activator</keyword>
<keyword evidence="8" id="KW-0539">Nucleus</keyword>
<evidence type="ECO:0000256" key="3">
    <source>
        <dbReference type="ARBA" id="ARBA00021452"/>
    </source>
</evidence>
<keyword evidence="13" id="KW-1185">Reference proteome</keyword>
<sequence length="320" mass="34282">MANKLGLSNEVKEMKLGKSFGRGDHPSFHTFRYDFMPASLDPTKRATVDIGDGHQVTVTVPHIEGSGTANTVFKGSKKPYQKECVLIIDNATGEITLEKLTYNVQLKDTRGAFRSEGSSSSRVRSSTPIENGFNGKKSPMPHNKLSPQQKSYSSLERSSPIQKCSPLPKSPVFSQPSPNSCSNNSMPSLNNLTSKPTSIILPDPPLHIPNEDANDAPEIGVLSSSSSSDSSSSEESSDSSDNEEAVAAPKHQPQVITNGFSPSPKKKETPITHSSSSNLSMPTASTLPSMPLASSLPSMPKFSQLSEDLQLSESDSDSDD</sequence>
<feature type="compositionally biased region" description="Low complexity" evidence="10">
    <location>
        <begin position="114"/>
        <end position="126"/>
    </location>
</feature>
<protein>
    <recommendedName>
        <fullName evidence="3">Ell-associated factor Eaf</fullName>
    </recommendedName>
</protein>
<dbReference type="PANTHER" id="PTHR15970:SF2">
    <property type="entry name" value="ELL-ASSOCIATED FACTOR EAF"/>
    <property type="match status" value="1"/>
</dbReference>
<feature type="domain" description="Transcription elongation factor Eaf N-terminal" evidence="11">
    <location>
        <begin position="13"/>
        <end position="110"/>
    </location>
</feature>
<evidence type="ECO:0000256" key="10">
    <source>
        <dbReference type="SAM" id="MobiDB-lite"/>
    </source>
</evidence>
<keyword evidence="4" id="KW-0597">Phosphoprotein</keyword>
<dbReference type="EMBL" id="BMAV01007244">
    <property type="protein sequence ID" value="GFY49977.1"/>
    <property type="molecule type" value="Genomic_DNA"/>
</dbReference>
<feature type="compositionally biased region" description="Polar residues" evidence="10">
    <location>
        <begin position="271"/>
        <end position="283"/>
    </location>
</feature>
<keyword evidence="5" id="KW-0805">Transcription regulation</keyword>
<evidence type="ECO:0000256" key="6">
    <source>
        <dbReference type="ARBA" id="ARBA00023159"/>
    </source>
</evidence>
<comment type="caution">
    <text evidence="12">The sequence shown here is derived from an EMBL/GenBank/DDBJ whole genome shotgun (WGS) entry which is preliminary data.</text>
</comment>
<feature type="compositionally biased region" description="Polar residues" evidence="10">
    <location>
        <begin position="145"/>
        <end position="162"/>
    </location>
</feature>
<evidence type="ECO:0000256" key="9">
    <source>
        <dbReference type="ARBA" id="ARBA00025617"/>
    </source>
</evidence>
<evidence type="ECO:0000256" key="2">
    <source>
        <dbReference type="ARBA" id="ARBA00007798"/>
    </source>
</evidence>
<dbReference type="PANTHER" id="PTHR15970">
    <property type="entry name" value="ELL-ASSOCIATED FACTOR EAF"/>
    <property type="match status" value="1"/>
</dbReference>
<comment type="similarity">
    <text evidence="2">Belongs to the EAF family.</text>
</comment>
<feature type="compositionally biased region" description="Low complexity" evidence="10">
    <location>
        <begin position="284"/>
        <end position="313"/>
    </location>
</feature>
<comment type="subcellular location">
    <subcellularLocation>
        <location evidence="1">Nucleus</location>
    </subcellularLocation>
</comment>
<proteinExistence type="inferred from homology"/>
<dbReference type="AlphaFoldDB" id="A0A8X6XC14"/>
<dbReference type="Proteomes" id="UP000886998">
    <property type="component" value="Unassembled WGS sequence"/>
</dbReference>
<feature type="compositionally biased region" description="Acidic residues" evidence="10">
    <location>
        <begin position="235"/>
        <end position="244"/>
    </location>
</feature>
<gene>
    <name evidence="12" type="primary">Eaf</name>
    <name evidence="12" type="ORF">TNIN_3371</name>
</gene>
<dbReference type="InterPro" id="IPR027093">
    <property type="entry name" value="EAF_fam"/>
</dbReference>